<protein>
    <recommendedName>
        <fullName evidence="3">Histidine kinase-like ATPase domain-containing protein</fullName>
    </recommendedName>
</protein>
<dbReference type="STRING" id="115433.SAMN05421835_115136"/>
<organism evidence="1 2">
    <name type="scientific">Amycolatopsis sacchari</name>
    <dbReference type="NCBI Taxonomy" id="115433"/>
    <lineage>
        <taxon>Bacteria</taxon>
        <taxon>Bacillati</taxon>
        <taxon>Actinomycetota</taxon>
        <taxon>Actinomycetes</taxon>
        <taxon>Pseudonocardiales</taxon>
        <taxon>Pseudonocardiaceae</taxon>
        <taxon>Amycolatopsis</taxon>
    </lineage>
</organism>
<gene>
    <name evidence="1" type="ORF">SAMN05421835_115136</name>
</gene>
<dbReference type="RefSeq" id="WP_091511500.1">
    <property type="nucleotide sequence ID" value="NZ_CBDQZW010000038.1"/>
</dbReference>
<accession>A0A1I3XKG2</accession>
<dbReference type="Proteomes" id="UP000199025">
    <property type="component" value="Unassembled WGS sequence"/>
</dbReference>
<keyword evidence="2" id="KW-1185">Reference proteome</keyword>
<evidence type="ECO:0008006" key="3">
    <source>
        <dbReference type="Google" id="ProtNLM"/>
    </source>
</evidence>
<reference evidence="1 2" key="1">
    <citation type="submission" date="2016-10" db="EMBL/GenBank/DDBJ databases">
        <authorList>
            <person name="de Groot N.N."/>
        </authorList>
    </citation>
    <scope>NUCLEOTIDE SEQUENCE [LARGE SCALE GENOMIC DNA]</scope>
    <source>
        <strain evidence="1 2">DSM 44468</strain>
    </source>
</reference>
<dbReference type="OrthoDB" id="4326936at2"/>
<dbReference type="EMBL" id="FORP01000015">
    <property type="protein sequence ID" value="SFK19536.1"/>
    <property type="molecule type" value="Genomic_DNA"/>
</dbReference>
<evidence type="ECO:0000313" key="2">
    <source>
        <dbReference type="Proteomes" id="UP000199025"/>
    </source>
</evidence>
<evidence type="ECO:0000313" key="1">
    <source>
        <dbReference type="EMBL" id="SFK19536.1"/>
    </source>
</evidence>
<sequence length="137" mass="14641">MVARISRPPEEIRFVLDGPAALAVLRRRVRDLLSGVAEKDLIDALLVVNEVATLAWISAGGPCAVRVLKLRDGTARTEVACPAEAAWTDSARLLLDGLAARWGIDGTTLWAEVVLAPPWPRAALEGDFPAVPEPDPS</sequence>
<proteinExistence type="predicted"/>
<name>A0A1I3XKG2_9PSEU</name>
<dbReference type="AlphaFoldDB" id="A0A1I3XKG2"/>